<dbReference type="Pfam" id="PF14014">
    <property type="entry name" value="DUF4230"/>
    <property type="match status" value="1"/>
</dbReference>
<dbReference type="InterPro" id="IPR025324">
    <property type="entry name" value="DUF4230"/>
</dbReference>
<dbReference type="Proteomes" id="UP000727506">
    <property type="component" value="Unassembled WGS sequence"/>
</dbReference>
<sequence length="205" mass="22171">MKSIRLWGTLIGAAALVAVGFLGAQLLDRAQQPSITMNSDTVAEQLVECSELATMKLDYRGLITYEEGDLPLLTKKAFSMIYDAEVRAGVDLAQAAVDIDGTDVSVSLPAATVQSISIDPDSLQFYDQQYALLNWQNRDDTAKALQMAQDDAQAKVDSTAMLEDAQKQAETVVEALLLPFTENGDYTVRVTFAEAPAPETSEQSA</sequence>
<accession>A0A943V1U2</accession>
<organism evidence="1 2">
    <name type="scientific">Slackia piriformis</name>
    <dbReference type="NCBI Taxonomy" id="626934"/>
    <lineage>
        <taxon>Bacteria</taxon>
        <taxon>Bacillati</taxon>
        <taxon>Actinomycetota</taxon>
        <taxon>Coriobacteriia</taxon>
        <taxon>Eggerthellales</taxon>
        <taxon>Eggerthellaceae</taxon>
        <taxon>Slackia</taxon>
    </lineage>
</organism>
<evidence type="ECO:0000313" key="2">
    <source>
        <dbReference type="Proteomes" id="UP000727506"/>
    </source>
</evidence>
<dbReference type="EMBL" id="JAGZSV010000252">
    <property type="protein sequence ID" value="MBS6941646.1"/>
    <property type="molecule type" value="Genomic_DNA"/>
</dbReference>
<evidence type="ECO:0000313" key="1">
    <source>
        <dbReference type="EMBL" id="MBS6941646.1"/>
    </source>
</evidence>
<proteinExistence type="predicted"/>
<gene>
    <name evidence="1" type="ORF">KH142_09335</name>
</gene>
<protein>
    <submittedName>
        <fullName evidence="1">DUF4230 domain-containing protein</fullName>
    </submittedName>
</protein>
<name>A0A943V1U2_9ACTN</name>
<comment type="caution">
    <text evidence="1">The sequence shown here is derived from an EMBL/GenBank/DDBJ whole genome shotgun (WGS) entry which is preliminary data.</text>
</comment>
<reference evidence="1" key="1">
    <citation type="submission" date="2021-02" db="EMBL/GenBank/DDBJ databases">
        <title>Infant gut strain persistence is associated with maternal origin, phylogeny, and functional potential including surface adhesion and iron acquisition.</title>
        <authorList>
            <person name="Lou Y.C."/>
        </authorList>
    </citation>
    <scope>NUCLEOTIDE SEQUENCE</scope>
    <source>
        <strain evidence="1">L2_039_000G1_dasL2_039_000G1_concoct_11</strain>
    </source>
</reference>
<dbReference type="AlphaFoldDB" id="A0A943V1U2"/>